<dbReference type="GO" id="GO:0043565">
    <property type="term" value="F:sequence-specific DNA binding"/>
    <property type="evidence" value="ECO:0007669"/>
    <property type="project" value="InterPro"/>
</dbReference>
<evidence type="ECO:0000256" key="4">
    <source>
        <dbReference type="ARBA" id="ARBA00023015"/>
    </source>
</evidence>
<evidence type="ECO:0000313" key="9">
    <source>
        <dbReference type="EMBL" id="TPE61148.1"/>
    </source>
</evidence>
<keyword evidence="2" id="KW-0067">ATP-binding</keyword>
<dbReference type="PROSITE" id="PS00688">
    <property type="entry name" value="SIGMA54_INTERACT_3"/>
    <property type="match status" value="1"/>
</dbReference>
<keyword evidence="10" id="KW-1185">Reference proteome</keyword>
<evidence type="ECO:0000256" key="2">
    <source>
        <dbReference type="ARBA" id="ARBA00022840"/>
    </source>
</evidence>
<evidence type="ECO:0000259" key="8">
    <source>
        <dbReference type="PROSITE" id="PS50045"/>
    </source>
</evidence>
<evidence type="ECO:0000256" key="3">
    <source>
        <dbReference type="ARBA" id="ARBA00023012"/>
    </source>
</evidence>
<dbReference type="InterPro" id="IPR058031">
    <property type="entry name" value="AAA_lid_NorR"/>
</dbReference>
<dbReference type="PROSITE" id="PS00676">
    <property type="entry name" value="SIGMA54_INTERACT_2"/>
    <property type="match status" value="1"/>
</dbReference>
<dbReference type="PROSITE" id="PS50045">
    <property type="entry name" value="SIGMA54_INTERACT_4"/>
    <property type="match status" value="1"/>
</dbReference>
<evidence type="ECO:0000256" key="6">
    <source>
        <dbReference type="ARBA" id="ARBA00023159"/>
    </source>
</evidence>
<evidence type="ECO:0000313" key="10">
    <source>
        <dbReference type="Proteomes" id="UP000319897"/>
    </source>
</evidence>
<dbReference type="FunFam" id="3.40.50.300:FF:000006">
    <property type="entry name" value="DNA-binding transcriptional regulator NtrC"/>
    <property type="match status" value="1"/>
</dbReference>
<dbReference type="CDD" id="cd00009">
    <property type="entry name" value="AAA"/>
    <property type="match status" value="1"/>
</dbReference>
<dbReference type="InterPro" id="IPR003593">
    <property type="entry name" value="AAA+_ATPase"/>
</dbReference>
<dbReference type="GO" id="GO:0006355">
    <property type="term" value="P:regulation of DNA-templated transcription"/>
    <property type="evidence" value="ECO:0007669"/>
    <property type="project" value="InterPro"/>
</dbReference>
<dbReference type="PANTHER" id="PTHR32071">
    <property type="entry name" value="TRANSCRIPTIONAL REGULATORY PROTEIN"/>
    <property type="match status" value="1"/>
</dbReference>
<dbReference type="Gene3D" id="3.40.50.300">
    <property type="entry name" value="P-loop containing nucleotide triphosphate hydrolases"/>
    <property type="match status" value="1"/>
</dbReference>
<evidence type="ECO:0000256" key="1">
    <source>
        <dbReference type="ARBA" id="ARBA00022741"/>
    </source>
</evidence>
<keyword evidence="6" id="KW-0010">Activator</keyword>
<dbReference type="GO" id="GO:0000160">
    <property type="term" value="P:phosphorelay signal transduction system"/>
    <property type="evidence" value="ECO:0007669"/>
    <property type="project" value="UniProtKB-KW"/>
</dbReference>
<dbReference type="SUPFAM" id="SSF52540">
    <property type="entry name" value="P-loop containing nucleoside triphosphate hydrolases"/>
    <property type="match status" value="1"/>
</dbReference>
<keyword evidence="5" id="KW-0238">DNA-binding</keyword>
<dbReference type="Gene3D" id="1.10.8.60">
    <property type="match status" value="1"/>
</dbReference>
<sequence>MGEVPMSGAGSLPRGPRASAELIGGSAAMRRLRETIARVAPSDATVLLTGPSGSGKENAARALHAASPRATGPFEAVNCGAIPHDLAEAELFGAEAGAYTGASRTRIGRLEAAHGGTLFLDEVGDLPLPLQVKLLRALETRSVERLGGGRPIAVDFRLVAATNVDLEAAVDTRQFRADLYWRLAVVLLDLPPLAARLEDIEALVAHFADAQRLRLHLPADGLARLQAHHWPGNLRELRNFVDRALALGERLLPAETVDRLLTPRRRTMEAWLQAPAATPAPRTASLADSLAVEANPLAPMALKQLLAEAEATLIAQALAASNGTIAESARLLGLKRTTLVEKLKRMGLKAANEAA</sequence>
<evidence type="ECO:0000256" key="7">
    <source>
        <dbReference type="ARBA" id="ARBA00023163"/>
    </source>
</evidence>
<keyword evidence="1" id="KW-0547">Nucleotide-binding</keyword>
<dbReference type="AlphaFoldDB" id="A0A501XKD7"/>
<dbReference type="Pfam" id="PF25601">
    <property type="entry name" value="AAA_lid_14"/>
    <property type="match status" value="1"/>
</dbReference>
<dbReference type="EMBL" id="VFSU01000024">
    <property type="protein sequence ID" value="TPE61148.1"/>
    <property type="molecule type" value="Genomic_DNA"/>
</dbReference>
<protein>
    <submittedName>
        <fullName evidence="9">Sigma-54-dependent Fis family transcriptional regulator</fullName>
    </submittedName>
</protein>
<dbReference type="SMART" id="SM00382">
    <property type="entry name" value="AAA"/>
    <property type="match status" value="1"/>
</dbReference>
<proteinExistence type="predicted"/>
<reference evidence="9 10" key="1">
    <citation type="submission" date="2019-06" db="EMBL/GenBank/DDBJ databases">
        <authorList>
            <person name="Lee I."/>
            <person name="Jang G.I."/>
            <person name="Hwang C.Y."/>
        </authorList>
    </citation>
    <scope>NUCLEOTIDE SEQUENCE [LARGE SCALE GENOMIC DNA]</scope>
    <source>
        <strain evidence="9 10">PAMC 28131</strain>
    </source>
</reference>
<keyword evidence="3" id="KW-0902">Two-component regulatory system</keyword>
<keyword evidence="4" id="KW-0805">Transcription regulation</keyword>
<dbReference type="PANTHER" id="PTHR32071:SF57">
    <property type="entry name" value="C4-DICARBOXYLATE TRANSPORT TRANSCRIPTIONAL REGULATORY PROTEIN DCTD"/>
    <property type="match status" value="1"/>
</dbReference>
<accession>A0A501XKD7</accession>
<dbReference type="Gene3D" id="1.10.10.60">
    <property type="entry name" value="Homeodomain-like"/>
    <property type="match status" value="1"/>
</dbReference>
<organism evidence="9 10">
    <name type="scientific">Sandaracinobacter neustonicus</name>
    <dbReference type="NCBI Taxonomy" id="1715348"/>
    <lineage>
        <taxon>Bacteria</taxon>
        <taxon>Pseudomonadati</taxon>
        <taxon>Pseudomonadota</taxon>
        <taxon>Alphaproteobacteria</taxon>
        <taxon>Sphingomonadales</taxon>
        <taxon>Sphingosinicellaceae</taxon>
        <taxon>Sandaracinobacter</taxon>
    </lineage>
</organism>
<feature type="domain" description="Sigma-54 factor interaction" evidence="8">
    <location>
        <begin position="22"/>
        <end position="246"/>
    </location>
</feature>
<comment type="caution">
    <text evidence="9">The sequence shown here is derived from an EMBL/GenBank/DDBJ whole genome shotgun (WGS) entry which is preliminary data.</text>
</comment>
<dbReference type="Pfam" id="PF00158">
    <property type="entry name" value="Sigma54_activat"/>
    <property type="match status" value="1"/>
</dbReference>
<dbReference type="OrthoDB" id="9154941at2"/>
<dbReference type="InterPro" id="IPR002078">
    <property type="entry name" value="Sigma_54_int"/>
</dbReference>
<dbReference type="SUPFAM" id="SSF46689">
    <property type="entry name" value="Homeodomain-like"/>
    <property type="match status" value="1"/>
</dbReference>
<dbReference type="GO" id="GO:0005524">
    <property type="term" value="F:ATP binding"/>
    <property type="evidence" value="ECO:0007669"/>
    <property type="project" value="UniProtKB-KW"/>
</dbReference>
<evidence type="ECO:0000256" key="5">
    <source>
        <dbReference type="ARBA" id="ARBA00023125"/>
    </source>
</evidence>
<dbReference type="InterPro" id="IPR025943">
    <property type="entry name" value="Sigma_54_int_dom_ATP-bd_2"/>
</dbReference>
<name>A0A501XKD7_9SPHN</name>
<keyword evidence="7" id="KW-0804">Transcription</keyword>
<dbReference type="InterPro" id="IPR025944">
    <property type="entry name" value="Sigma_54_int_dom_CS"/>
</dbReference>
<dbReference type="InterPro" id="IPR002197">
    <property type="entry name" value="HTH_Fis"/>
</dbReference>
<dbReference type="Proteomes" id="UP000319897">
    <property type="component" value="Unassembled WGS sequence"/>
</dbReference>
<dbReference type="InterPro" id="IPR027417">
    <property type="entry name" value="P-loop_NTPase"/>
</dbReference>
<dbReference type="RefSeq" id="WP_140928206.1">
    <property type="nucleotide sequence ID" value="NZ_VFSU01000024.1"/>
</dbReference>
<gene>
    <name evidence="9" type="ORF">FJQ54_09660</name>
</gene>
<dbReference type="PRINTS" id="PR01590">
    <property type="entry name" value="HTHFIS"/>
</dbReference>
<dbReference type="InterPro" id="IPR009057">
    <property type="entry name" value="Homeodomain-like_sf"/>
</dbReference>
<dbReference type="Pfam" id="PF02954">
    <property type="entry name" value="HTH_8"/>
    <property type="match status" value="1"/>
</dbReference>